<sequence>MIVMHCLKPTQQLRCVAPKKTQKWDPLPSGLICANVDAAFFAGTTTSEIAEALALPSATALAQEEGFHNLAPSELHDEELHLVAVKEPTSFKEAELELAWRDAMREVTSSIKRNKTWHLTTLHVSHRAIGLK</sequence>
<evidence type="ECO:0000313" key="2">
    <source>
        <dbReference type="Proteomes" id="UP000026962"/>
    </source>
</evidence>
<accession>A0A0E0LJB6</accession>
<dbReference type="Proteomes" id="UP000026962">
    <property type="component" value="Chromosome 7"/>
</dbReference>
<reference evidence="1" key="1">
    <citation type="submission" date="2015-04" db="UniProtKB">
        <authorList>
            <consortium name="EnsemblPlants"/>
        </authorList>
    </citation>
    <scope>IDENTIFICATION</scope>
</reference>
<proteinExistence type="predicted"/>
<organism evidence="1">
    <name type="scientific">Oryza punctata</name>
    <name type="common">Red rice</name>
    <dbReference type="NCBI Taxonomy" id="4537"/>
    <lineage>
        <taxon>Eukaryota</taxon>
        <taxon>Viridiplantae</taxon>
        <taxon>Streptophyta</taxon>
        <taxon>Embryophyta</taxon>
        <taxon>Tracheophyta</taxon>
        <taxon>Spermatophyta</taxon>
        <taxon>Magnoliopsida</taxon>
        <taxon>Liliopsida</taxon>
        <taxon>Poales</taxon>
        <taxon>Poaceae</taxon>
        <taxon>BOP clade</taxon>
        <taxon>Oryzoideae</taxon>
        <taxon>Oryzeae</taxon>
        <taxon>Oryzinae</taxon>
        <taxon>Oryza</taxon>
    </lineage>
</organism>
<dbReference type="EnsemblPlants" id="OPUNC07G09360.1">
    <property type="protein sequence ID" value="OPUNC07G09360.1"/>
    <property type="gene ID" value="OPUNC07G09360"/>
</dbReference>
<protein>
    <submittedName>
        <fullName evidence="1">Uncharacterized protein</fullName>
    </submittedName>
</protein>
<keyword evidence="2" id="KW-1185">Reference proteome</keyword>
<dbReference type="HOGENOM" id="CLU_1920514_0_0_1"/>
<name>A0A0E0LJB6_ORYPU</name>
<reference evidence="1" key="2">
    <citation type="submission" date="2018-05" db="EMBL/GenBank/DDBJ databases">
        <title>OpunRS2 (Oryza punctata Reference Sequence Version 2).</title>
        <authorList>
            <person name="Zhang J."/>
            <person name="Kudrna D."/>
            <person name="Lee S."/>
            <person name="Talag J."/>
            <person name="Welchert J."/>
            <person name="Wing R.A."/>
        </authorList>
    </citation>
    <scope>NUCLEOTIDE SEQUENCE [LARGE SCALE GENOMIC DNA]</scope>
</reference>
<dbReference type="AlphaFoldDB" id="A0A0E0LJB6"/>
<evidence type="ECO:0000313" key="1">
    <source>
        <dbReference type="EnsemblPlants" id="OPUNC07G09360.1"/>
    </source>
</evidence>
<dbReference type="Gramene" id="OPUNC07G09360.1">
    <property type="protein sequence ID" value="OPUNC07G09360.1"/>
    <property type="gene ID" value="OPUNC07G09360"/>
</dbReference>